<keyword evidence="5" id="KW-0966">Cell projection</keyword>
<dbReference type="PROSITE" id="PS51381">
    <property type="entry name" value="C2_B9"/>
    <property type="match status" value="1"/>
</dbReference>
<evidence type="ECO:0000256" key="5">
    <source>
        <dbReference type="ARBA" id="ARBA00023273"/>
    </source>
</evidence>
<evidence type="ECO:0000256" key="3">
    <source>
        <dbReference type="ARBA" id="ARBA00022794"/>
    </source>
</evidence>
<keyword evidence="3" id="KW-0970">Cilium biogenesis/degradation</keyword>
<keyword evidence="7" id="KW-1185">Reference proteome</keyword>
<gene>
    <name evidence="6" type="ORF">CLODIP_2_CD01262</name>
</gene>
<dbReference type="OrthoDB" id="10263520at2759"/>
<comment type="subcellular location">
    <subcellularLocation>
        <location evidence="1">Cytoplasm</location>
        <location evidence="1">Cytoskeleton</location>
        <location evidence="1">Cilium basal body</location>
    </subcellularLocation>
</comment>
<sequence>MVEVSSLDWWQRFCTEGYGFTAIPTSPGHHSLTIATWRPVPSPMHSQAARVAQMRRFFIGGTPQLKDLGCSLADTQGKDILSRFGLCTISSGQVNVTLEVGLQGPKDGKILAKSTLLGKKMQSGRSDQLVSSVDQVIAAYLRVKSRMASVREAMKTMMDERQSD</sequence>
<evidence type="ECO:0000313" key="6">
    <source>
        <dbReference type="EMBL" id="CAB3384928.1"/>
    </source>
</evidence>
<reference evidence="6 7" key="1">
    <citation type="submission" date="2020-04" db="EMBL/GenBank/DDBJ databases">
        <authorList>
            <person name="Alioto T."/>
            <person name="Alioto T."/>
            <person name="Gomez Garrido J."/>
        </authorList>
    </citation>
    <scope>NUCLEOTIDE SEQUENCE [LARGE SCALE GENOMIC DNA]</scope>
</reference>
<keyword evidence="2" id="KW-0963">Cytoplasm</keyword>
<evidence type="ECO:0000256" key="2">
    <source>
        <dbReference type="ARBA" id="ARBA00022490"/>
    </source>
</evidence>
<protein>
    <submittedName>
        <fullName evidence="6">Uncharacterized protein</fullName>
    </submittedName>
</protein>
<dbReference type="PANTHER" id="PTHR12968:SF4">
    <property type="entry name" value="TECTONIC-LIKE COMPLEX MEMBER MKS1"/>
    <property type="match status" value="1"/>
</dbReference>
<dbReference type="InterPro" id="IPR010796">
    <property type="entry name" value="C2_B9-type_dom"/>
</dbReference>
<dbReference type="EMBL" id="CADEPI010000378">
    <property type="protein sequence ID" value="CAB3384928.1"/>
    <property type="molecule type" value="Genomic_DNA"/>
</dbReference>
<comment type="caution">
    <text evidence="6">The sequence shown here is derived from an EMBL/GenBank/DDBJ whole genome shotgun (WGS) entry which is preliminary data.</text>
</comment>
<dbReference type="GO" id="GO:0036038">
    <property type="term" value="C:MKS complex"/>
    <property type="evidence" value="ECO:0007669"/>
    <property type="project" value="TreeGrafter"/>
</dbReference>
<proteinExistence type="predicted"/>
<evidence type="ECO:0000256" key="1">
    <source>
        <dbReference type="ARBA" id="ARBA00004120"/>
    </source>
</evidence>
<organism evidence="6 7">
    <name type="scientific">Cloeon dipterum</name>
    <dbReference type="NCBI Taxonomy" id="197152"/>
    <lineage>
        <taxon>Eukaryota</taxon>
        <taxon>Metazoa</taxon>
        <taxon>Ecdysozoa</taxon>
        <taxon>Arthropoda</taxon>
        <taxon>Hexapoda</taxon>
        <taxon>Insecta</taxon>
        <taxon>Pterygota</taxon>
        <taxon>Palaeoptera</taxon>
        <taxon>Ephemeroptera</taxon>
        <taxon>Pisciforma</taxon>
        <taxon>Baetidae</taxon>
        <taxon>Cloeon</taxon>
    </lineage>
</organism>
<name>A0A8S1DVC8_9INSE</name>
<evidence type="ECO:0000256" key="4">
    <source>
        <dbReference type="ARBA" id="ARBA00023212"/>
    </source>
</evidence>
<dbReference type="GO" id="GO:0060271">
    <property type="term" value="P:cilium assembly"/>
    <property type="evidence" value="ECO:0007669"/>
    <property type="project" value="TreeGrafter"/>
</dbReference>
<dbReference type="AlphaFoldDB" id="A0A8S1DVC8"/>
<dbReference type="PANTHER" id="PTHR12968">
    <property type="entry name" value="B9 DOMAIN-CONTAINING"/>
    <property type="match status" value="1"/>
</dbReference>
<dbReference type="Proteomes" id="UP000494165">
    <property type="component" value="Unassembled WGS sequence"/>
</dbReference>
<keyword evidence="4" id="KW-0206">Cytoskeleton</keyword>
<accession>A0A8S1DVC8</accession>
<dbReference type="Pfam" id="PF07162">
    <property type="entry name" value="B9-C2"/>
    <property type="match status" value="1"/>
</dbReference>
<evidence type="ECO:0000313" key="7">
    <source>
        <dbReference type="Proteomes" id="UP000494165"/>
    </source>
</evidence>